<keyword evidence="2" id="KW-1185">Reference proteome</keyword>
<sequence length="108" mass="12603">MTESIILLHEKTMDLVNRLETVEYMEWTALVELRDQTLLEVKQSSGPSEDEKQLLRQIGEFDSVIVARMLALKGEASRGLQNIAQSRQQRKMYQYAYTPGSFFFDKRK</sequence>
<name>A0A2V2Z3G1_9BACL</name>
<proteinExistence type="predicted"/>
<organism evidence="1 2">
    <name type="scientific">Paenibacillus cellulosilyticus</name>
    <dbReference type="NCBI Taxonomy" id="375489"/>
    <lineage>
        <taxon>Bacteria</taxon>
        <taxon>Bacillati</taxon>
        <taxon>Bacillota</taxon>
        <taxon>Bacilli</taxon>
        <taxon>Bacillales</taxon>
        <taxon>Paenibacillaceae</taxon>
        <taxon>Paenibacillus</taxon>
    </lineage>
</organism>
<dbReference type="AlphaFoldDB" id="A0A2V2Z3G1"/>
<evidence type="ECO:0000313" key="2">
    <source>
        <dbReference type="Proteomes" id="UP000246635"/>
    </source>
</evidence>
<gene>
    <name evidence="1" type="ORF">DFQ01_10171</name>
</gene>
<dbReference type="EMBL" id="QGTQ01000001">
    <property type="protein sequence ID" value="PWW08350.1"/>
    <property type="molecule type" value="Genomic_DNA"/>
</dbReference>
<evidence type="ECO:0000313" key="1">
    <source>
        <dbReference type="EMBL" id="PWW08350.1"/>
    </source>
</evidence>
<comment type="caution">
    <text evidence="1">The sequence shown here is derived from an EMBL/GenBank/DDBJ whole genome shotgun (WGS) entry which is preliminary data.</text>
</comment>
<protein>
    <recommendedName>
        <fullName evidence="3">Flagellar protein FliT</fullName>
    </recommendedName>
</protein>
<reference evidence="1 2" key="1">
    <citation type="submission" date="2018-05" db="EMBL/GenBank/DDBJ databases">
        <title>Genomic Encyclopedia of Type Strains, Phase III (KMG-III): the genomes of soil and plant-associated and newly described type strains.</title>
        <authorList>
            <person name="Whitman W."/>
        </authorList>
    </citation>
    <scope>NUCLEOTIDE SEQUENCE [LARGE SCALE GENOMIC DNA]</scope>
    <source>
        <strain evidence="1 2">CECT 5696</strain>
    </source>
</reference>
<evidence type="ECO:0008006" key="3">
    <source>
        <dbReference type="Google" id="ProtNLM"/>
    </source>
</evidence>
<dbReference type="Proteomes" id="UP000246635">
    <property type="component" value="Unassembled WGS sequence"/>
</dbReference>
<dbReference type="RefSeq" id="WP_110041895.1">
    <property type="nucleotide sequence ID" value="NZ_CP054613.1"/>
</dbReference>
<dbReference type="OrthoDB" id="2651145at2"/>
<accession>A0A2V2Z3G1</accession>